<dbReference type="PANTHER" id="PTHR11851">
    <property type="entry name" value="METALLOPROTEASE"/>
    <property type="match status" value="1"/>
</dbReference>
<evidence type="ECO:0000259" key="1">
    <source>
        <dbReference type="Pfam" id="PF05193"/>
    </source>
</evidence>
<gene>
    <name evidence="2" type="ORF">ENO08_04040</name>
</gene>
<feature type="domain" description="Peptidase M16 C-terminal" evidence="1">
    <location>
        <begin position="41"/>
        <end position="218"/>
    </location>
</feature>
<dbReference type="Proteomes" id="UP000886069">
    <property type="component" value="Unassembled WGS sequence"/>
</dbReference>
<dbReference type="InterPro" id="IPR007863">
    <property type="entry name" value="Peptidase_M16_C"/>
</dbReference>
<protein>
    <submittedName>
        <fullName evidence="2">Insulinase family protein</fullName>
    </submittedName>
</protein>
<dbReference type="InterPro" id="IPR050361">
    <property type="entry name" value="MPP/UQCRC_Complex"/>
</dbReference>
<comment type="caution">
    <text evidence="2">The sequence shown here is derived from an EMBL/GenBank/DDBJ whole genome shotgun (WGS) entry which is preliminary data.</text>
</comment>
<reference evidence="2" key="1">
    <citation type="journal article" date="2020" name="mSystems">
        <title>Genome- and Community-Level Interaction Insights into Carbon Utilization and Element Cycling Functions of Hydrothermarchaeota in Hydrothermal Sediment.</title>
        <authorList>
            <person name="Zhou Z."/>
            <person name="Liu Y."/>
            <person name="Xu W."/>
            <person name="Pan J."/>
            <person name="Luo Z.H."/>
            <person name="Li M."/>
        </authorList>
    </citation>
    <scope>NUCLEOTIDE SEQUENCE [LARGE SCALE GENOMIC DNA]</scope>
    <source>
        <strain evidence="2">SpSt-1233</strain>
    </source>
</reference>
<feature type="non-terminal residue" evidence="2">
    <location>
        <position position="1"/>
    </location>
</feature>
<proteinExistence type="predicted"/>
<dbReference type="GO" id="GO:0046872">
    <property type="term" value="F:metal ion binding"/>
    <property type="evidence" value="ECO:0007669"/>
    <property type="project" value="InterPro"/>
</dbReference>
<accession>A0A7V2AUT6</accession>
<dbReference type="Pfam" id="PF05193">
    <property type="entry name" value="Peptidase_M16_C"/>
    <property type="match status" value="1"/>
</dbReference>
<evidence type="ECO:0000313" key="2">
    <source>
        <dbReference type="EMBL" id="HER43611.1"/>
    </source>
</evidence>
<dbReference type="EMBL" id="DSEC01000285">
    <property type="protein sequence ID" value="HER43611.1"/>
    <property type="molecule type" value="Genomic_DNA"/>
</dbReference>
<dbReference type="Gene3D" id="3.30.830.10">
    <property type="entry name" value="Metalloenzyme, LuxS/M16 peptidase-like"/>
    <property type="match status" value="2"/>
</dbReference>
<dbReference type="InterPro" id="IPR011249">
    <property type="entry name" value="Metalloenz_LuxS/M16"/>
</dbReference>
<organism evidence="2">
    <name type="scientific">Eiseniibacteriota bacterium</name>
    <dbReference type="NCBI Taxonomy" id="2212470"/>
    <lineage>
        <taxon>Bacteria</taxon>
        <taxon>Candidatus Eiseniibacteriota</taxon>
    </lineage>
</organism>
<sequence>LEEIRRKNDQPRAIARREFYKLIYRGHPYGWDTTVGSVEAITREDLTSFHAAYFHPDRAILGVSGDVTKEEIAAKLEKVFAGWEPAGTVIPEVPEVEPAFTANWNYAYKDISQAYMMLGHYGINSKNDDRCAAEVMNFILGGGSFTSWIVTEVREKKGLAYSSGSRFGTDAFTLGAFYAFAQTKGEEYSRAMQIMIEQIEKMRDVGPTEEEFKKAIDSYVNSQVFDYDSKSGMVRRLVMLKFEGRPLDTPEKDMERYSKMTLEDVRAAARKYLHPDKLTVFVVGDEATFDRPLSDFGKVNVIDLEK</sequence>
<dbReference type="SUPFAM" id="SSF63411">
    <property type="entry name" value="LuxS/MPP-like metallohydrolase"/>
    <property type="match status" value="2"/>
</dbReference>
<name>A0A7V2AUT6_UNCEI</name>
<dbReference type="AlphaFoldDB" id="A0A7V2AUT6"/>